<dbReference type="GO" id="GO:0016831">
    <property type="term" value="F:carboxy-lyase activity"/>
    <property type="evidence" value="ECO:0007669"/>
    <property type="project" value="InterPro"/>
</dbReference>
<dbReference type="GO" id="GO:0005737">
    <property type="term" value="C:cytoplasm"/>
    <property type="evidence" value="ECO:0007669"/>
    <property type="project" value="TreeGrafter"/>
</dbReference>
<comment type="caution">
    <text evidence="3">The sequence shown here is derived from an EMBL/GenBank/DDBJ whole genome shotgun (WGS) entry which is preliminary data.</text>
</comment>
<dbReference type="SUPFAM" id="SSF51556">
    <property type="entry name" value="Metallo-dependent hydrolases"/>
    <property type="match status" value="1"/>
</dbReference>
<feature type="domain" description="Amidohydrolase-related" evidence="2">
    <location>
        <begin position="79"/>
        <end position="374"/>
    </location>
</feature>
<dbReference type="Proteomes" id="UP000031057">
    <property type="component" value="Unassembled WGS sequence"/>
</dbReference>
<dbReference type="InterPro" id="IPR032465">
    <property type="entry name" value="ACMSD"/>
</dbReference>
<dbReference type="GO" id="GO:0016787">
    <property type="term" value="F:hydrolase activity"/>
    <property type="evidence" value="ECO:0007669"/>
    <property type="project" value="UniProtKB-KW"/>
</dbReference>
<dbReference type="Pfam" id="PF04909">
    <property type="entry name" value="Amidohydro_2"/>
    <property type="match status" value="1"/>
</dbReference>
<dbReference type="Gene3D" id="3.20.20.140">
    <property type="entry name" value="Metal-dependent hydrolases"/>
    <property type="match status" value="1"/>
</dbReference>
<keyword evidence="4" id="KW-1185">Reference proteome</keyword>
<protein>
    <submittedName>
        <fullName evidence="3">Amidohydrolase</fullName>
    </submittedName>
</protein>
<name>A0A0B1ZM47_9SPHN</name>
<organism evidence="3 4">
    <name type="scientific">Novosphingobium malaysiense</name>
    <dbReference type="NCBI Taxonomy" id="1348853"/>
    <lineage>
        <taxon>Bacteria</taxon>
        <taxon>Pseudomonadati</taxon>
        <taxon>Pseudomonadota</taxon>
        <taxon>Alphaproteobacteria</taxon>
        <taxon>Sphingomonadales</taxon>
        <taxon>Sphingomonadaceae</taxon>
        <taxon>Novosphingobium</taxon>
    </lineage>
</organism>
<evidence type="ECO:0000256" key="1">
    <source>
        <dbReference type="ARBA" id="ARBA00023239"/>
    </source>
</evidence>
<dbReference type="InterPro" id="IPR032466">
    <property type="entry name" value="Metal_Hydrolase"/>
</dbReference>
<gene>
    <name evidence="3" type="ORF">LK12_17665</name>
</gene>
<accession>A0A0B1ZM47</accession>
<dbReference type="PANTHER" id="PTHR21240:SF28">
    <property type="entry name" value="ISO-OROTATE DECARBOXYLASE (EUROFUNG)"/>
    <property type="match status" value="1"/>
</dbReference>
<dbReference type="EMBL" id="JTDI01000005">
    <property type="protein sequence ID" value="KHK90409.1"/>
    <property type="molecule type" value="Genomic_DNA"/>
</dbReference>
<evidence type="ECO:0000259" key="2">
    <source>
        <dbReference type="Pfam" id="PF04909"/>
    </source>
</evidence>
<dbReference type="GO" id="GO:0019748">
    <property type="term" value="P:secondary metabolic process"/>
    <property type="evidence" value="ECO:0007669"/>
    <property type="project" value="TreeGrafter"/>
</dbReference>
<dbReference type="InterPro" id="IPR006680">
    <property type="entry name" value="Amidohydro-rel"/>
</dbReference>
<keyword evidence="3" id="KW-0378">Hydrolase</keyword>
<dbReference type="OrthoDB" id="9799024at2"/>
<sequence>MQMNDMVLISVDDHIIEPPDMFETQLKGDVLASAPQHKETPDGTNYWEYQGMIIPYVGIGAVTGRPPEEYGMEPTNLAQHRRGHWDVHARIADMDVNGIAASLNYPQMAGFDGGLFQKAKDKDAALIHLRAYNDWHLDVWCGAYPGRMIPNALLPTWNMEETVAEIKRQAAKGVTSVSLNDNPTKAGLPSIHNEYWNPMFKALADHDMVINLHIGAGNPAPHASDETPIEAWITTMPMSVNVGMADWLYLKALRDYPTLKICVSEGGLGWVPYLMERADYANWRHKAWTHIDFGNDKPSDIFKRHFMICFVDDIFGLKHLEDLNEDMVAYECDYPHSDCLWPEVPEYLWRSVKHLTDVQIDKITHGNVMRHYNFDLFSHFKREEITVGALREKARLAGVDTTPVSYGGVKPTENPRVVTSGDIARMVMSQQKAEEPA</sequence>
<evidence type="ECO:0000313" key="4">
    <source>
        <dbReference type="Proteomes" id="UP000031057"/>
    </source>
</evidence>
<keyword evidence="1" id="KW-0456">Lyase</keyword>
<dbReference type="STRING" id="1348853.LK12_17665"/>
<dbReference type="AlphaFoldDB" id="A0A0B1ZM47"/>
<dbReference type="PANTHER" id="PTHR21240">
    <property type="entry name" value="2-AMINO-3-CARBOXYLMUCONATE-6-SEMIALDEHYDE DECARBOXYLASE"/>
    <property type="match status" value="1"/>
</dbReference>
<reference evidence="3 4" key="1">
    <citation type="submission" date="2014-10" db="EMBL/GenBank/DDBJ databases">
        <title>Genome sequence of Novosphingobium malaysiense MUSC 273(T).</title>
        <authorList>
            <person name="Lee L.-H."/>
        </authorList>
    </citation>
    <scope>NUCLEOTIDE SEQUENCE [LARGE SCALE GENOMIC DNA]</scope>
    <source>
        <strain evidence="3 4">MUSC 273</strain>
    </source>
</reference>
<proteinExistence type="predicted"/>
<evidence type="ECO:0000313" key="3">
    <source>
        <dbReference type="EMBL" id="KHK90409.1"/>
    </source>
</evidence>